<dbReference type="Pfam" id="PF04199">
    <property type="entry name" value="Cyclase"/>
    <property type="match status" value="1"/>
</dbReference>
<dbReference type="GO" id="GO:0004061">
    <property type="term" value="F:arylformamidase activity"/>
    <property type="evidence" value="ECO:0007669"/>
    <property type="project" value="InterPro"/>
</dbReference>
<accession>A0AAD6DJ07</accession>
<reference evidence="2 3" key="1">
    <citation type="journal article" date="2023" name="IMA Fungus">
        <title>Comparative genomic study of the Penicillium genus elucidates a diverse pangenome and 15 lateral gene transfer events.</title>
        <authorList>
            <person name="Petersen C."/>
            <person name="Sorensen T."/>
            <person name="Nielsen M.R."/>
            <person name="Sondergaard T.E."/>
            <person name="Sorensen J.L."/>
            <person name="Fitzpatrick D.A."/>
            <person name="Frisvad J.C."/>
            <person name="Nielsen K.L."/>
        </authorList>
    </citation>
    <scope>NUCLEOTIDE SEQUENCE [LARGE SCALE GENOMIC DNA]</scope>
    <source>
        <strain evidence="2 3">IBT 29057</strain>
    </source>
</reference>
<dbReference type="InterPro" id="IPR037175">
    <property type="entry name" value="KFase_sf"/>
</dbReference>
<evidence type="ECO:0008006" key="4">
    <source>
        <dbReference type="Google" id="ProtNLM"/>
    </source>
</evidence>
<evidence type="ECO:0000313" key="2">
    <source>
        <dbReference type="EMBL" id="KAJ5585858.1"/>
    </source>
</evidence>
<dbReference type="InterPro" id="IPR007325">
    <property type="entry name" value="KFase/CYL"/>
</dbReference>
<dbReference type="PANTHER" id="PTHR34861">
    <property type="match status" value="1"/>
</dbReference>
<evidence type="ECO:0000313" key="3">
    <source>
        <dbReference type="Proteomes" id="UP001216150"/>
    </source>
</evidence>
<evidence type="ECO:0000256" key="1">
    <source>
        <dbReference type="ARBA" id="ARBA00007865"/>
    </source>
</evidence>
<protein>
    <recommendedName>
        <fullName evidence="4">Cyclase</fullName>
    </recommendedName>
</protein>
<organism evidence="2 3">
    <name type="scientific">Penicillium hetheringtonii</name>
    <dbReference type="NCBI Taxonomy" id="911720"/>
    <lineage>
        <taxon>Eukaryota</taxon>
        <taxon>Fungi</taxon>
        <taxon>Dikarya</taxon>
        <taxon>Ascomycota</taxon>
        <taxon>Pezizomycotina</taxon>
        <taxon>Eurotiomycetes</taxon>
        <taxon>Eurotiomycetidae</taxon>
        <taxon>Eurotiales</taxon>
        <taxon>Aspergillaceae</taxon>
        <taxon>Penicillium</taxon>
    </lineage>
</organism>
<dbReference type="Proteomes" id="UP001216150">
    <property type="component" value="Unassembled WGS sequence"/>
</dbReference>
<dbReference type="Gene3D" id="3.50.30.50">
    <property type="entry name" value="Putative cyclase"/>
    <property type="match status" value="1"/>
</dbReference>
<dbReference type="GO" id="GO:0019441">
    <property type="term" value="P:L-tryptophan catabolic process to kynurenine"/>
    <property type="evidence" value="ECO:0007669"/>
    <property type="project" value="InterPro"/>
</dbReference>
<keyword evidence="3" id="KW-1185">Reference proteome</keyword>
<proteinExistence type="inferred from homology"/>
<comment type="caution">
    <text evidence="2">The sequence shown here is derived from an EMBL/GenBank/DDBJ whole genome shotgun (WGS) entry which is preliminary data.</text>
</comment>
<gene>
    <name evidence="2" type="ORF">N7450_005645</name>
</gene>
<dbReference type="AlphaFoldDB" id="A0AAD6DJ07"/>
<dbReference type="EMBL" id="JAQJAC010000004">
    <property type="protein sequence ID" value="KAJ5585858.1"/>
    <property type="molecule type" value="Genomic_DNA"/>
</dbReference>
<comment type="similarity">
    <text evidence="1">Belongs to the Cyclase 1 superfamily.</text>
</comment>
<name>A0AAD6DJ07_9EURO</name>
<dbReference type="PANTHER" id="PTHR34861:SF11">
    <property type="entry name" value="CYCLASE"/>
    <property type="match status" value="1"/>
</dbReference>
<sequence length="215" mass="23952">MLNRLTSDIVNKASDEIKDGIRIPTDLPLDFMSKPCFGRAPFQQTSKTKHLARTQWDGFRHYGYQDSKKWFNNHTSGDILQTKVNGINGKLEYVFVKSDKPDFGSAAWAEKGGTVGRGILLDYAAWAENKGIAIDHFSPHSISASILHDIAESQRTELKDGDILFIRSGWVRALSQLPDEQVVALAEMTIPPAVGLESSEETLRWIWESGFSAVA</sequence>